<dbReference type="PANTHER" id="PTHR35011:SF2">
    <property type="entry name" value="2,3-DIKETO-L-GULONATE TRAP TRANSPORTER SMALL PERMEASE PROTEIN YIAM"/>
    <property type="match status" value="1"/>
</dbReference>
<feature type="transmembrane region" description="Helical" evidence="9">
    <location>
        <begin position="44"/>
        <end position="66"/>
    </location>
</feature>
<accession>A0A356W997</accession>
<comment type="subcellular location">
    <subcellularLocation>
        <location evidence="1 9">Cell inner membrane</location>
        <topology evidence="1 9">Multi-pass membrane protein</topology>
    </subcellularLocation>
</comment>
<dbReference type="EMBL" id="DOGS01000311">
    <property type="protein sequence ID" value="HBQ50234.1"/>
    <property type="molecule type" value="Genomic_DNA"/>
</dbReference>
<reference evidence="11 12" key="1">
    <citation type="journal article" date="2018" name="Nat. Biotechnol.">
        <title>A standardized bacterial taxonomy based on genome phylogeny substantially revises the tree of life.</title>
        <authorList>
            <person name="Parks D.H."/>
            <person name="Chuvochina M."/>
            <person name="Waite D.W."/>
            <person name="Rinke C."/>
            <person name="Skarshewski A."/>
            <person name="Chaumeil P.A."/>
            <person name="Hugenholtz P."/>
        </authorList>
    </citation>
    <scope>NUCLEOTIDE SEQUENCE [LARGE SCALE GENOMIC DNA]</scope>
    <source>
        <strain evidence="11">UBA10378</strain>
    </source>
</reference>
<evidence type="ECO:0000256" key="4">
    <source>
        <dbReference type="ARBA" id="ARBA00022519"/>
    </source>
</evidence>
<keyword evidence="6 9" id="KW-1133">Transmembrane helix</keyword>
<keyword evidence="2 9" id="KW-0813">Transport</keyword>
<feature type="transmembrane region" description="Helical" evidence="9">
    <location>
        <begin position="12"/>
        <end position="38"/>
    </location>
</feature>
<comment type="function">
    <text evidence="9">Part of the tripartite ATP-independent periplasmic (TRAP) transport system.</text>
</comment>
<evidence type="ECO:0000256" key="5">
    <source>
        <dbReference type="ARBA" id="ARBA00022692"/>
    </source>
</evidence>
<keyword evidence="3" id="KW-1003">Cell membrane</keyword>
<evidence type="ECO:0000313" key="11">
    <source>
        <dbReference type="EMBL" id="HBQ50234.1"/>
    </source>
</evidence>
<dbReference type="Pfam" id="PF04290">
    <property type="entry name" value="DctQ"/>
    <property type="match status" value="1"/>
</dbReference>
<dbReference type="AlphaFoldDB" id="A0A356W997"/>
<evidence type="ECO:0000256" key="1">
    <source>
        <dbReference type="ARBA" id="ARBA00004429"/>
    </source>
</evidence>
<evidence type="ECO:0000313" key="12">
    <source>
        <dbReference type="Proteomes" id="UP000263957"/>
    </source>
</evidence>
<feature type="transmembrane region" description="Helical" evidence="9">
    <location>
        <begin position="129"/>
        <end position="154"/>
    </location>
</feature>
<keyword evidence="7 9" id="KW-0472">Membrane</keyword>
<dbReference type="InterPro" id="IPR007387">
    <property type="entry name" value="TRAP_DctQ"/>
</dbReference>
<keyword evidence="4 9" id="KW-0997">Cell inner membrane</keyword>
<dbReference type="GO" id="GO:0005886">
    <property type="term" value="C:plasma membrane"/>
    <property type="evidence" value="ECO:0007669"/>
    <property type="project" value="UniProtKB-SubCell"/>
</dbReference>
<comment type="subunit">
    <text evidence="9">The complex comprises the extracytoplasmic solute receptor protein and the two transmembrane proteins.</text>
</comment>
<evidence type="ECO:0000256" key="2">
    <source>
        <dbReference type="ARBA" id="ARBA00022448"/>
    </source>
</evidence>
<comment type="caution">
    <text evidence="11">The sequence shown here is derived from an EMBL/GenBank/DDBJ whole genome shotgun (WGS) entry which is preliminary data.</text>
</comment>
<evidence type="ECO:0000256" key="7">
    <source>
        <dbReference type="ARBA" id="ARBA00023136"/>
    </source>
</evidence>
<name>A0A356W997_9PROT</name>
<dbReference type="GO" id="GO:0022857">
    <property type="term" value="F:transmembrane transporter activity"/>
    <property type="evidence" value="ECO:0007669"/>
    <property type="project" value="UniProtKB-UniRule"/>
</dbReference>
<feature type="transmembrane region" description="Helical" evidence="9">
    <location>
        <begin position="87"/>
        <end position="109"/>
    </location>
</feature>
<comment type="similarity">
    <text evidence="8 9">Belongs to the TRAP transporter small permease family.</text>
</comment>
<evidence type="ECO:0000256" key="8">
    <source>
        <dbReference type="ARBA" id="ARBA00038436"/>
    </source>
</evidence>
<feature type="domain" description="Tripartite ATP-independent periplasmic transporters DctQ component" evidence="10">
    <location>
        <begin position="24"/>
        <end position="152"/>
    </location>
</feature>
<proteinExistence type="inferred from homology"/>
<protein>
    <recommendedName>
        <fullName evidence="9">TRAP transporter small permease protein</fullName>
    </recommendedName>
</protein>
<gene>
    <name evidence="11" type="ORF">DD728_15390</name>
</gene>
<keyword evidence="5 9" id="KW-0812">Transmembrane</keyword>
<evidence type="ECO:0000259" key="10">
    <source>
        <dbReference type="Pfam" id="PF04290"/>
    </source>
</evidence>
<dbReference type="GO" id="GO:0015740">
    <property type="term" value="P:C4-dicarboxylate transport"/>
    <property type="evidence" value="ECO:0007669"/>
    <property type="project" value="TreeGrafter"/>
</dbReference>
<evidence type="ECO:0000256" key="3">
    <source>
        <dbReference type="ARBA" id="ARBA00022475"/>
    </source>
</evidence>
<evidence type="ECO:0000256" key="6">
    <source>
        <dbReference type="ARBA" id="ARBA00022989"/>
    </source>
</evidence>
<organism evidence="11 12">
    <name type="scientific">Hyphomonas atlantica</name>
    <dbReference type="NCBI Taxonomy" id="1280948"/>
    <lineage>
        <taxon>Bacteria</taxon>
        <taxon>Pseudomonadati</taxon>
        <taxon>Pseudomonadota</taxon>
        <taxon>Alphaproteobacteria</taxon>
        <taxon>Hyphomonadales</taxon>
        <taxon>Hyphomonadaceae</taxon>
        <taxon>Hyphomonas</taxon>
    </lineage>
</organism>
<dbReference type="Proteomes" id="UP000263957">
    <property type="component" value="Unassembled WGS sequence"/>
</dbReference>
<dbReference type="PANTHER" id="PTHR35011">
    <property type="entry name" value="2,3-DIKETO-L-GULONATE TRAP TRANSPORTER SMALL PERMEASE PROTEIN YIAM"/>
    <property type="match status" value="1"/>
</dbReference>
<dbReference type="InterPro" id="IPR055348">
    <property type="entry name" value="DctQ"/>
</dbReference>
<evidence type="ECO:0000256" key="9">
    <source>
        <dbReference type="RuleBase" id="RU369079"/>
    </source>
</evidence>
<sequence>MYRRLSFIVDRIETIFLALCLSAMTGITFVQVALRYVFNSGFPWALELTIYLFAALVLLGAAHLMKRNDHLGVAAFAKMFPAGVQKAMGLGAALACVVYSALLIWGAWFYVRRMMQIGIETHDLHLPKWVPLAVLPIGLAMFMIRCLQAAYAIWMDRRSGMISDGEAEVADELGQVR</sequence>